<keyword evidence="2" id="KW-0472">Membrane</keyword>
<reference evidence="4" key="1">
    <citation type="submission" date="2019-07" db="EMBL/GenBank/DDBJ databases">
        <title>Bacillus alkalisoli sp. nov. isolated from saline soil.</title>
        <authorList>
            <person name="Sun J.-Q."/>
            <person name="Xu L."/>
        </authorList>
    </citation>
    <scope>NUCLEOTIDE SEQUENCE [LARGE SCALE GENOMIC DNA]</scope>
    <source>
        <strain evidence="4">M4U3P1</strain>
    </source>
</reference>
<feature type="compositionally biased region" description="Basic and acidic residues" evidence="1">
    <location>
        <begin position="13"/>
        <end position="24"/>
    </location>
</feature>
<feature type="transmembrane region" description="Helical" evidence="2">
    <location>
        <begin position="49"/>
        <end position="71"/>
    </location>
</feature>
<gene>
    <name evidence="3" type="ORF">FLK61_34865</name>
</gene>
<name>A0A859FGQ7_9BACI</name>
<dbReference type="AlphaFoldDB" id="A0A859FGQ7"/>
<protein>
    <recommendedName>
        <fullName evidence="5">SPOR domain-containing protein</fullName>
    </recommendedName>
</protein>
<proteinExistence type="predicted"/>
<evidence type="ECO:0008006" key="5">
    <source>
        <dbReference type="Google" id="ProtNLM"/>
    </source>
</evidence>
<organism evidence="3 4">
    <name type="scientific">Paenalkalicoccus suaedae</name>
    <dbReference type="NCBI Taxonomy" id="2592382"/>
    <lineage>
        <taxon>Bacteria</taxon>
        <taxon>Bacillati</taxon>
        <taxon>Bacillota</taxon>
        <taxon>Bacilli</taxon>
        <taxon>Bacillales</taxon>
        <taxon>Bacillaceae</taxon>
        <taxon>Paenalkalicoccus</taxon>
    </lineage>
</organism>
<keyword evidence="2" id="KW-1133">Transmembrane helix</keyword>
<evidence type="ECO:0000256" key="1">
    <source>
        <dbReference type="SAM" id="MobiDB-lite"/>
    </source>
</evidence>
<dbReference type="RefSeq" id="WP_176009835.1">
    <property type="nucleotide sequence ID" value="NZ_CP041372.2"/>
</dbReference>
<evidence type="ECO:0000313" key="3">
    <source>
        <dbReference type="EMBL" id="QKS71852.1"/>
    </source>
</evidence>
<feature type="region of interest" description="Disordered" evidence="1">
    <location>
        <begin position="1"/>
        <end position="24"/>
    </location>
</feature>
<accession>A0A859FGQ7</accession>
<evidence type="ECO:0000313" key="4">
    <source>
        <dbReference type="Proteomes" id="UP000318138"/>
    </source>
</evidence>
<keyword evidence="2" id="KW-0812">Transmembrane</keyword>
<dbReference type="EMBL" id="CP041372">
    <property type="protein sequence ID" value="QKS71852.1"/>
    <property type="molecule type" value="Genomic_DNA"/>
</dbReference>
<dbReference type="Proteomes" id="UP000318138">
    <property type="component" value="Chromosome"/>
</dbReference>
<evidence type="ECO:0000256" key="2">
    <source>
        <dbReference type="SAM" id="Phobius"/>
    </source>
</evidence>
<keyword evidence="4" id="KW-1185">Reference proteome</keyword>
<sequence>MLHQKKTKTISFSKEKEKRDELRRPSIDNGISSFRPGILKWSVPIKQMVVFLVIALFGALLIGGILGYVMLSFVTAEGSGGDTQATTVSATTTPAVSANDASQTWYILQSGAFQTDEMLTSHEALLHQQGFPVMLFKTNLTYVWVGASTDQELLAAWSQVAADKGIPVYVKKIDVAIDSSLEKSVQLLDQLSQVSLAKMLGNDISDEALGDVSAIVQAEGSSFDWSEEAMVLSLLKDNPLELQVNIMQELGTYVSRE</sequence>
<dbReference type="KEGG" id="psua:FLK61_34865"/>